<sequence>MARKHYHWTLGGALPKLGRHSEVKHAVLRNYLVDYFLTLVARPEQDQFRITIVDGFCGGGLYVNEDGGEAVGSPLVILEAMKEAKVKVMTTFNRQKDIHFDVQLICVDANKSALLHLRHVLEARGYGDNLRNGSIELVEGEFASLAPALIGRAKKRSPKSGRALFVLDQYGYDQVPMAALQAIFSTMKRPEVILTFYVDSLINYLSPENLKAFERKTGVTGAVTAADIDKATRGPGWRRSIQSALYEQITRKSGASFFTPFFVRPQKGHGDYWLLHLSHHWKARDVMAQTHWTHFNHFVHYAGPGLDMFSTGYATRIDDDGQPQAAFEFDDLASQSSRIALLEQIPRRIAETPEGIPVRKFFVEQANTTPATESMIEQTLLELVHDQQIEVIGDNGSVRRVRKALKDGHVLRYRRQFSLRLLDKMKP</sequence>
<dbReference type="InterPro" id="IPR031009">
    <property type="entry name" value="Tcm_partner"/>
</dbReference>
<organism evidence="2 3">
    <name type="scientific">Pelomonas aquatica</name>
    <dbReference type="NCBI Taxonomy" id="431058"/>
    <lineage>
        <taxon>Bacteria</taxon>
        <taxon>Pseudomonadati</taxon>
        <taxon>Pseudomonadota</taxon>
        <taxon>Betaproteobacteria</taxon>
        <taxon>Burkholderiales</taxon>
        <taxon>Sphaerotilaceae</taxon>
        <taxon>Roseateles</taxon>
    </lineage>
</organism>
<protein>
    <submittedName>
        <fullName evidence="2">Three-Cys-motif partner protein</fullName>
    </submittedName>
</protein>
<comment type="caution">
    <text evidence="2">The sequence shown here is derived from an EMBL/GenBank/DDBJ whole genome shotgun (WGS) entry which is preliminary data.</text>
</comment>
<dbReference type="Proteomes" id="UP001180536">
    <property type="component" value="Unassembled WGS sequence"/>
</dbReference>
<reference evidence="2 3" key="1">
    <citation type="submission" date="2023-07" db="EMBL/GenBank/DDBJ databases">
        <title>Sorghum-associated microbial communities from plants grown in Nebraska, USA.</title>
        <authorList>
            <person name="Schachtman D."/>
        </authorList>
    </citation>
    <scope>NUCLEOTIDE SEQUENCE [LARGE SCALE GENOMIC DNA]</scope>
    <source>
        <strain evidence="2 3">BE310</strain>
    </source>
</reference>
<gene>
    <name evidence="2" type="ORF">J2X16_003609</name>
</gene>
<dbReference type="EMBL" id="JAVDXQ010000005">
    <property type="protein sequence ID" value="MDR7298246.1"/>
    <property type="molecule type" value="Genomic_DNA"/>
</dbReference>
<dbReference type="RefSeq" id="WP_310347238.1">
    <property type="nucleotide sequence ID" value="NZ_JAVDXQ010000005.1"/>
</dbReference>
<name>A0ABU1ZDX5_9BURK</name>
<evidence type="ECO:0000313" key="2">
    <source>
        <dbReference type="EMBL" id="MDR7298246.1"/>
    </source>
</evidence>
<evidence type="ECO:0000259" key="1">
    <source>
        <dbReference type="Pfam" id="PF22560"/>
    </source>
</evidence>
<feature type="domain" description="GMT-like wHTH" evidence="1">
    <location>
        <begin position="312"/>
        <end position="396"/>
    </location>
</feature>
<keyword evidence="3" id="KW-1185">Reference proteome</keyword>
<proteinExistence type="predicted"/>
<evidence type="ECO:0000313" key="3">
    <source>
        <dbReference type="Proteomes" id="UP001180536"/>
    </source>
</evidence>
<accession>A0ABU1ZDX5</accession>
<dbReference type="Pfam" id="PF22560">
    <property type="entry name" value="GMT-wHTH"/>
    <property type="match status" value="1"/>
</dbReference>
<dbReference type="NCBIfam" id="TIGR04474">
    <property type="entry name" value="tcm_partner"/>
    <property type="match status" value="1"/>
</dbReference>
<dbReference type="InterPro" id="IPR054339">
    <property type="entry name" value="GMT_wHTH"/>
</dbReference>